<reference evidence="2 3" key="1">
    <citation type="journal article" date="2014" name="Genome Announc.">
        <title>Draft genome sequences of the altered schaedler flora, a defined bacterial community from gnotobiotic mice.</title>
        <authorList>
            <person name="Wannemuehler M.J."/>
            <person name="Overstreet A.M."/>
            <person name="Ward D.V."/>
            <person name="Phillips G.J."/>
        </authorList>
    </citation>
    <scope>NUCLEOTIDE SEQUENCE [LARGE SCALE GENOMIC DNA]</scope>
    <source>
        <strain evidence="2 3">ASF492</strain>
    </source>
</reference>
<dbReference type="EMBL" id="AQFT01000057">
    <property type="protein sequence ID" value="EMZ28765.1"/>
    <property type="molecule type" value="Genomic_DNA"/>
</dbReference>
<organism evidence="2 3">
    <name type="scientific">Eubacterium plexicaudatum ASF492</name>
    <dbReference type="NCBI Taxonomy" id="1235802"/>
    <lineage>
        <taxon>Bacteria</taxon>
        <taxon>Bacillati</taxon>
        <taxon>Bacillota</taxon>
        <taxon>Clostridia</taxon>
        <taxon>Eubacteriales</taxon>
        <taxon>Eubacteriaceae</taxon>
        <taxon>Eubacterium</taxon>
    </lineage>
</organism>
<protein>
    <recommendedName>
        <fullName evidence="1">Schlafen group 3-like DNA/RNA helicase domain-containing protein</fullName>
    </recommendedName>
</protein>
<dbReference type="InterPro" id="IPR018647">
    <property type="entry name" value="SLFN_3-like_DNA/RNA_helicase"/>
</dbReference>
<evidence type="ECO:0000259" key="1">
    <source>
        <dbReference type="Pfam" id="PF09848"/>
    </source>
</evidence>
<gene>
    <name evidence="2" type="ORF">C823_01792</name>
</gene>
<dbReference type="Pfam" id="PF09848">
    <property type="entry name" value="SLFN-g3_helicase"/>
    <property type="match status" value="1"/>
</dbReference>
<keyword evidence="3" id="KW-1185">Reference proteome</keyword>
<evidence type="ECO:0000313" key="3">
    <source>
        <dbReference type="Proteomes" id="UP000012589"/>
    </source>
</evidence>
<evidence type="ECO:0000313" key="2">
    <source>
        <dbReference type="EMBL" id="EMZ28765.1"/>
    </source>
</evidence>
<accession>N2ARP3</accession>
<dbReference type="PATRIC" id="fig|1235802.3.peg.1897"/>
<dbReference type="AlphaFoldDB" id="N2ARP3"/>
<dbReference type="Proteomes" id="UP000012589">
    <property type="component" value="Unassembled WGS sequence"/>
</dbReference>
<dbReference type="eggNOG" id="COG1474">
    <property type="taxonomic scope" value="Bacteria"/>
</dbReference>
<proteinExistence type="predicted"/>
<name>N2ARP3_9FIRM</name>
<dbReference type="HOGENOM" id="CLU_2245905_0_0_9"/>
<feature type="domain" description="Schlafen group 3-like DNA/RNA helicase" evidence="1">
    <location>
        <begin position="11"/>
        <end position="94"/>
    </location>
</feature>
<dbReference type="STRING" id="1235802.C823_01792"/>
<comment type="caution">
    <text evidence="2">The sequence shown here is derived from an EMBL/GenBank/DDBJ whole genome shotgun (WGS) entry which is preliminary data.</text>
</comment>
<sequence>MFKTVPGLRKKDVIAPITVAKGDYDIVICDEAHRLRQAKNAGRYYSGMLKKMNKTLGLDDSCDELDWLLKCSKHLILFYDAKQSVSPSDISEESFAARLHMDKQ</sequence>